<feature type="transmembrane region" description="Helical" evidence="7">
    <location>
        <begin position="132"/>
        <end position="150"/>
    </location>
</feature>
<dbReference type="SUPFAM" id="SSF103473">
    <property type="entry name" value="MFS general substrate transporter"/>
    <property type="match status" value="1"/>
</dbReference>
<evidence type="ECO:0000256" key="3">
    <source>
        <dbReference type="ARBA" id="ARBA00022475"/>
    </source>
</evidence>
<evidence type="ECO:0000259" key="9">
    <source>
        <dbReference type="PROSITE" id="PS50850"/>
    </source>
</evidence>
<keyword evidence="5 7" id="KW-1133">Transmembrane helix</keyword>
<keyword evidence="11" id="KW-1185">Reference proteome</keyword>
<feature type="transmembrane region" description="Helical" evidence="7">
    <location>
        <begin position="298"/>
        <end position="320"/>
    </location>
</feature>
<dbReference type="PANTHER" id="PTHR23501:SF191">
    <property type="entry name" value="VACUOLAR BASIC AMINO ACID TRANSPORTER 4"/>
    <property type="match status" value="1"/>
</dbReference>
<dbReference type="Proteomes" id="UP000503088">
    <property type="component" value="Chromosome"/>
</dbReference>
<evidence type="ECO:0000313" key="10">
    <source>
        <dbReference type="EMBL" id="QKG85217.1"/>
    </source>
</evidence>
<comment type="subcellular location">
    <subcellularLocation>
        <location evidence="1">Cell membrane</location>
        <topology evidence="1">Multi-pass membrane protein</topology>
    </subcellularLocation>
</comment>
<organism evidence="10 11">
    <name type="scientific">Kroppenstedtia pulmonis</name>
    <dbReference type="NCBI Taxonomy" id="1380685"/>
    <lineage>
        <taxon>Bacteria</taxon>
        <taxon>Bacillati</taxon>
        <taxon>Bacillota</taxon>
        <taxon>Bacilli</taxon>
        <taxon>Bacillales</taxon>
        <taxon>Thermoactinomycetaceae</taxon>
        <taxon>Kroppenstedtia</taxon>
    </lineage>
</organism>
<feature type="transmembrane region" description="Helical" evidence="7">
    <location>
        <begin position="471"/>
        <end position="491"/>
    </location>
</feature>
<dbReference type="Gene3D" id="1.20.1720.10">
    <property type="entry name" value="Multidrug resistance protein D"/>
    <property type="match status" value="1"/>
</dbReference>
<feature type="domain" description="Major facilitator superfamily (MFS) profile" evidence="9">
    <location>
        <begin position="9"/>
        <end position="495"/>
    </location>
</feature>
<feature type="transmembrane region" description="Helical" evidence="7">
    <location>
        <begin position="221"/>
        <end position="242"/>
    </location>
</feature>
<dbReference type="InterPro" id="IPR004638">
    <property type="entry name" value="EmrB-like"/>
</dbReference>
<name>A0A7D4CWQ8_9BACL</name>
<evidence type="ECO:0000256" key="4">
    <source>
        <dbReference type="ARBA" id="ARBA00022692"/>
    </source>
</evidence>
<reference evidence="10 11" key="1">
    <citation type="submission" date="2020-01" db="EMBL/GenBank/DDBJ databases">
        <authorList>
            <person name="Gulvik C.A."/>
            <person name="Batra D.G."/>
        </authorList>
    </citation>
    <scope>NUCLEOTIDE SEQUENCE [LARGE SCALE GENOMIC DNA]</scope>
    <source>
        <strain evidence="10 11">W9323</strain>
    </source>
</reference>
<keyword evidence="2" id="KW-0813">Transport</keyword>
<feature type="transmembrane region" description="Helical" evidence="7">
    <location>
        <begin position="353"/>
        <end position="376"/>
    </location>
</feature>
<evidence type="ECO:0000256" key="6">
    <source>
        <dbReference type="ARBA" id="ARBA00023136"/>
    </source>
</evidence>
<dbReference type="InterPro" id="IPR020846">
    <property type="entry name" value="MFS_dom"/>
</dbReference>
<dbReference type="PRINTS" id="PR01036">
    <property type="entry name" value="TCRTETB"/>
</dbReference>
<evidence type="ECO:0000256" key="8">
    <source>
        <dbReference type="SAM" id="SignalP"/>
    </source>
</evidence>
<feature type="transmembrane region" description="Helical" evidence="7">
    <location>
        <begin position="263"/>
        <end position="286"/>
    </location>
</feature>
<keyword evidence="8" id="KW-0732">Signal</keyword>
<evidence type="ECO:0000313" key="11">
    <source>
        <dbReference type="Proteomes" id="UP000503088"/>
    </source>
</evidence>
<dbReference type="PANTHER" id="PTHR23501">
    <property type="entry name" value="MAJOR FACILITATOR SUPERFAMILY"/>
    <property type="match status" value="1"/>
</dbReference>
<dbReference type="Gene3D" id="1.20.1250.20">
    <property type="entry name" value="MFS general substrate transporter like domains"/>
    <property type="match status" value="1"/>
</dbReference>
<proteinExistence type="predicted"/>
<dbReference type="CDD" id="cd17502">
    <property type="entry name" value="MFS_Azr1_MDR_like"/>
    <property type="match status" value="1"/>
</dbReference>
<evidence type="ECO:0000256" key="7">
    <source>
        <dbReference type="SAM" id="Phobius"/>
    </source>
</evidence>
<dbReference type="PROSITE" id="PS50850">
    <property type="entry name" value="MFS"/>
    <property type="match status" value="1"/>
</dbReference>
<keyword evidence="3" id="KW-1003">Cell membrane</keyword>
<sequence length="512" mass="55711">MRQSKRFMVTASLMAAMFMAAVEATIVNAAMPTVVGTLGGISLYSWVFTAFMLTNTVTVPIYGKLADLYGRKKVFMVAILLFIGGSALCGLSNSMKQLVLFRGIQGLGAGGVLPVAMTIVGDIFPFELRAKVQGWFSSVWGLAAIVGPFIGGWTVDHFSWRWIFWFNLPLGLIIILVIAFFLTEHSKREQKKVDYVGAFLFVLAILGLLSFTQVAGGNEGILSFIWMLPVISLLLFLLFFLWERKVADPFIPLNLFRNPMIASSNLTAFLSGMGMFGAISFVPLFVQGVLGHSPTLAGLAITPQVLGWSIASVIAGRWLLKKGYRPPILTGVFMITLAAVSFTFMSIHTPYPAVLGGMFLLGLGLGLSMTSYIIAVQNAVKSSQRGAATSSQMFSRSLGGAFGVTLLGTVMSFQLKDQIQAYITQHKQELSPQIIKQLEKAQGITNPEELAKFPAQVAKEMQEFLTHALNSAFITATFISLTALMAAFLFVPKGSARSLSVEESEKKERKVT</sequence>
<dbReference type="InterPro" id="IPR036259">
    <property type="entry name" value="MFS_trans_sf"/>
</dbReference>
<dbReference type="RefSeq" id="WP_173223664.1">
    <property type="nucleotide sequence ID" value="NZ_CP048104.1"/>
</dbReference>
<dbReference type="Pfam" id="PF07690">
    <property type="entry name" value="MFS_1"/>
    <property type="match status" value="1"/>
</dbReference>
<feature type="transmembrane region" description="Helical" evidence="7">
    <location>
        <begin position="162"/>
        <end position="183"/>
    </location>
</feature>
<dbReference type="EMBL" id="CP048104">
    <property type="protein sequence ID" value="QKG85217.1"/>
    <property type="molecule type" value="Genomic_DNA"/>
</dbReference>
<evidence type="ECO:0000256" key="5">
    <source>
        <dbReference type="ARBA" id="ARBA00022989"/>
    </source>
</evidence>
<feature type="transmembrane region" description="Helical" evidence="7">
    <location>
        <begin position="195"/>
        <end position="215"/>
    </location>
</feature>
<dbReference type="GO" id="GO:0005886">
    <property type="term" value="C:plasma membrane"/>
    <property type="evidence" value="ECO:0007669"/>
    <property type="project" value="UniProtKB-SubCell"/>
</dbReference>
<keyword evidence="4 7" id="KW-0812">Transmembrane</keyword>
<feature type="transmembrane region" description="Helical" evidence="7">
    <location>
        <begin position="43"/>
        <end position="62"/>
    </location>
</feature>
<evidence type="ECO:0000256" key="1">
    <source>
        <dbReference type="ARBA" id="ARBA00004651"/>
    </source>
</evidence>
<gene>
    <name evidence="10" type="ORF">GXN76_12535</name>
</gene>
<protein>
    <submittedName>
        <fullName evidence="10">MFS transporter</fullName>
    </submittedName>
</protein>
<evidence type="ECO:0000256" key="2">
    <source>
        <dbReference type="ARBA" id="ARBA00022448"/>
    </source>
</evidence>
<dbReference type="FunFam" id="1.20.1720.10:FF:000004">
    <property type="entry name" value="EmrB/QacA family drug resistance transporter"/>
    <property type="match status" value="1"/>
</dbReference>
<feature type="transmembrane region" description="Helical" evidence="7">
    <location>
        <begin position="74"/>
        <end position="93"/>
    </location>
</feature>
<feature type="transmembrane region" description="Helical" evidence="7">
    <location>
        <begin position="327"/>
        <end position="347"/>
    </location>
</feature>
<dbReference type="AlphaFoldDB" id="A0A7D4CWQ8"/>
<feature type="chain" id="PRO_5039568826" evidence="8">
    <location>
        <begin position="25"/>
        <end position="512"/>
    </location>
</feature>
<feature type="signal peptide" evidence="8">
    <location>
        <begin position="1"/>
        <end position="24"/>
    </location>
</feature>
<dbReference type="KEGG" id="kpul:GXN76_12535"/>
<feature type="transmembrane region" description="Helical" evidence="7">
    <location>
        <begin position="99"/>
        <end position="120"/>
    </location>
</feature>
<dbReference type="InterPro" id="IPR011701">
    <property type="entry name" value="MFS"/>
</dbReference>
<dbReference type="NCBIfam" id="TIGR00711">
    <property type="entry name" value="efflux_EmrB"/>
    <property type="match status" value="1"/>
</dbReference>
<keyword evidence="6 7" id="KW-0472">Membrane</keyword>
<dbReference type="GO" id="GO:0022857">
    <property type="term" value="F:transmembrane transporter activity"/>
    <property type="evidence" value="ECO:0007669"/>
    <property type="project" value="InterPro"/>
</dbReference>
<accession>A0A7D4CWQ8</accession>